<protein>
    <recommendedName>
        <fullName evidence="6">HYDIN/VesB/CFA65-like Ig-like domain-containing protein</fullName>
    </recommendedName>
</protein>
<dbReference type="InterPro" id="IPR013783">
    <property type="entry name" value="Ig-like_fold"/>
</dbReference>
<dbReference type="NCBIfam" id="NF041518">
    <property type="entry name" value="choice_anch_Q"/>
    <property type="match status" value="1"/>
</dbReference>
<dbReference type="InterPro" id="IPR053879">
    <property type="entry name" value="HYDIN_VesB_CFA65-like_Ig"/>
</dbReference>
<comment type="subcellular location">
    <subcellularLocation>
        <location evidence="1">Cell projection</location>
        <location evidence="1">Cilium</location>
    </subcellularLocation>
    <subcellularLocation>
        <location evidence="2">Cytoplasm</location>
    </subcellularLocation>
</comment>
<evidence type="ECO:0000313" key="7">
    <source>
        <dbReference type="EMBL" id="GAH99274.1"/>
    </source>
</evidence>
<dbReference type="Pfam" id="PF22544">
    <property type="entry name" value="HYDIN_VesB_CFA65-like_Ig"/>
    <property type="match status" value="1"/>
</dbReference>
<evidence type="ECO:0000256" key="3">
    <source>
        <dbReference type="ARBA" id="ARBA00022490"/>
    </source>
</evidence>
<proteinExistence type="predicted"/>
<evidence type="ECO:0000256" key="2">
    <source>
        <dbReference type="ARBA" id="ARBA00004496"/>
    </source>
</evidence>
<name>X1LA20_9ZZZZ</name>
<dbReference type="SUPFAM" id="SSF51126">
    <property type="entry name" value="Pectin lyase-like"/>
    <property type="match status" value="1"/>
</dbReference>
<dbReference type="InterPro" id="IPR011050">
    <property type="entry name" value="Pectin_lyase_fold/virulence"/>
</dbReference>
<dbReference type="GO" id="GO:0005929">
    <property type="term" value="C:cilium"/>
    <property type="evidence" value="ECO:0007669"/>
    <property type="project" value="UniProtKB-SubCell"/>
</dbReference>
<keyword evidence="4" id="KW-0969">Cilium</keyword>
<dbReference type="AlphaFoldDB" id="X1LA20"/>
<feature type="domain" description="HYDIN/VesB/CFA65-like Ig-like" evidence="6">
    <location>
        <begin position="123"/>
        <end position="213"/>
    </location>
</feature>
<gene>
    <name evidence="7" type="ORF">S06H3_07568</name>
</gene>
<reference evidence="7" key="1">
    <citation type="journal article" date="2014" name="Front. Microbiol.">
        <title>High frequency of phylogenetically diverse reductive dehalogenase-homologous genes in deep subseafloor sedimentary metagenomes.</title>
        <authorList>
            <person name="Kawai M."/>
            <person name="Futagami T."/>
            <person name="Toyoda A."/>
            <person name="Takaki Y."/>
            <person name="Nishi S."/>
            <person name="Hori S."/>
            <person name="Arai W."/>
            <person name="Tsubouchi T."/>
            <person name="Morono Y."/>
            <person name="Uchiyama I."/>
            <person name="Ito T."/>
            <person name="Fujiyama A."/>
            <person name="Inagaki F."/>
            <person name="Takami H."/>
        </authorList>
    </citation>
    <scope>NUCLEOTIDE SEQUENCE</scope>
    <source>
        <strain evidence="7">Expedition CK06-06</strain>
    </source>
</reference>
<comment type="caution">
    <text evidence="7">The sequence shown here is derived from an EMBL/GenBank/DDBJ whole genome shotgun (WGS) entry which is preliminary data.</text>
</comment>
<evidence type="ECO:0000256" key="4">
    <source>
        <dbReference type="ARBA" id="ARBA00023069"/>
    </source>
</evidence>
<dbReference type="EMBL" id="BARV01003078">
    <property type="protein sequence ID" value="GAH99274.1"/>
    <property type="molecule type" value="Genomic_DNA"/>
</dbReference>
<evidence type="ECO:0000259" key="6">
    <source>
        <dbReference type="Pfam" id="PF22544"/>
    </source>
</evidence>
<evidence type="ECO:0000256" key="1">
    <source>
        <dbReference type="ARBA" id="ARBA00004138"/>
    </source>
</evidence>
<dbReference type="Gene3D" id="2.60.40.10">
    <property type="entry name" value="Immunoglobulins"/>
    <property type="match status" value="1"/>
</dbReference>
<dbReference type="InterPro" id="IPR059226">
    <property type="entry name" value="Choice_anch_Q_dom"/>
</dbReference>
<keyword evidence="5" id="KW-0966">Cell projection</keyword>
<organism evidence="7">
    <name type="scientific">marine sediment metagenome</name>
    <dbReference type="NCBI Taxonomy" id="412755"/>
    <lineage>
        <taxon>unclassified sequences</taxon>
        <taxon>metagenomes</taxon>
        <taxon>ecological metagenomes</taxon>
    </lineage>
</organism>
<accession>X1LA20</accession>
<evidence type="ECO:0000256" key="5">
    <source>
        <dbReference type="ARBA" id="ARBA00023273"/>
    </source>
</evidence>
<sequence length="260" mass="27317">MSGDGVDMTNTIVWGNYMYQIRTDESVPVVSFCDVQGGYPGQGNIDAEPCFFAPSSGAGPDYDGASANWTLLSSSPCINSGTEIYIPETDLAGSQRIYSDIVDIGAYENQSDLPLITVTPSGTADAGFVALATNSTTGLDITNTGKIDFKVESLSISDASGVFSIVTDVQDHLLAPGDLLQVEIGFTPTEERFYGGTINVHSTSSNAPDKEIILNGVGVSGTVVTGGEVSGTWRQEESPYTITGDIHIPRGRTLTIEPGV</sequence>
<feature type="non-terminal residue" evidence="7">
    <location>
        <position position="260"/>
    </location>
</feature>
<keyword evidence="3" id="KW-0963">Cytoplasm</keyword>
<dbReference type="GO" id="GO:0005737">
    <property type="term" value="C:cytoplasm"/>
    <property type="evidence" value="ECO:0007669"/>
    <property type="project" value="UniProtKB-SubCell"/>
</dbReference>